<evidence type="ECO:0000313" key="1">
    <source>
        <dbReference type="EMBL" id="MPM66443.1"/>
    </source>
</evidence>
<comment type="caution">
    <text evidence="1">The sequence shown here is derived from an EMBL/GenBank/DDBJ whole genome shotgun (WGS) entry which is preliminary data.</text>
</comment>
<reference evidence="1" key="1">
    <citation type="submission" date="2019-08" db="EMBL/GenBank/DDBJ databases">
        <authorList>
            <person name="Kucharzyk K."/>
            <person name="Murdoch R.W."/>
            <person name="Higgins S."/>
            <person name="Loffler F."/>
        </authorList>
    </citation>
    <scope>NUCLEOTIDE SEQUENCE</scope>
</reference>
<sequence>MFAQFLFNDRIIIPEDEGIVLRLILSYPKLSVNIVLHVVIITIQVVGRYVHQYGNVCTEVVHVIQLETTQLNNIVVVLFGCNLQS</sequence>
<dbReference type="AlphaFoldDB" id="A0A645BT78"/>
<organism evidence="1">
    <name type="scientific">bioreactor metagenome</name>
    <dbReference type="NCBI Taxonomy" id="1076179"/>
    <lineage>
        <taxon>unclassified sequences</taxon>
        <taxon>metagenomes</taxon>
        <taxon>ecological metagenomes</taxon>
    </lineage>
</organism>
<name>A0A645BT78_9ZZZZ</name>
<accession>A0A645BT78</accession>
<dbReference type="EMBL" id="VSSQ01021087">
    <property type="protein sequence ID" value="MPM66443.1"/>
    <property type="molecule type" value="Genomic_DNA"/>
</dbReference>
<protein>
    <submittedName>
        <fullName evidence="1">Uncharacterized protein</fullName>
    </submittedName>
</protein>
<gene>
    <name evidence="1" type="ORF">SDC9_113350</name>
</gene>
<proteinExistence type="predicted"/>